<accession>A0A835E3L1</accession>
<organism evidence="8 9">
    <name type="scientific">Digitaria exilis</name>
    <dbReference type="NCBI Taxonomy" id="1010633"/>
    <lineage>
        <taxon>Eukaryota</taxon>
        <taxon>Viridiplantae</taxon>
        <taxon>Streptophyta</taxon>
        <taxon>Embryophyta</taxon>
        <taxon>Tracheophyta</taxon>
        <taxon>Spermatophyta</taxon>
        <taxon>Magnoliopsida</taxon>
        <taxon>Liliopsida</taxon>
        <taxon>Poales</taxon>
        <taxon>Poaceae</taxon>
        <taxon>PACMAD clade</taxon>
        <taxon>Panicoideae</taxon>
        <taxon>Panicodae</taxon>
        <taxon>Paniceae</taxon>
        <taxon>Anthephorinae</taxon>
        <taxon>Digitaria</taxon>
    </lineage>
</organism>
<dbReference type="OrthoDB" id="692009at2759"/>
<dbReference type="InterPro" id="IPR007199">
    <property type="entry name" value="Rep_factor-A_N"/>
</dbReference>
<dbReference type="InterPro" id="IPR047192">
    <property type="entry name" value="Euk_RPA1_DBD_C"/>
</dbReference>
<keyword evidence="9" id="KW-1185">Reference proteome</keyword>
<evidence type="ECO:0000313" key="9">
    <source>
        <dbReference type="Proteomes" id="UP000636709"/>
    </source>
</evidence>
<protein>
    <submittedName>
        <fullName evidence="8">Uncharacterized protein</fullName>
    </submittedName>
</protein>
<dbReference type="InterPro" id="IPR012340">
    <property type="entry name" value="NA-bd_OB-fold"/>
</dbReference>
<sequence>MGGGLVADLSHRIVGTLWRCPQTRWRPVLQVADVRHVPDGSGLSPAPEQRYSLTLSDGVHSQPGKLAASLNHLARDGALRRGSVVRLLDFVRDDYHRRTIIVTQLQILQTECPLIGSLKPYEPTRKSGGFTTRSIRHVLRPEPGCEPYRGGQHNHQSCIASEAEGSANGLSYHSPRRGSSLPGGDTLSPVGLLAEPAVWKTVRQIKDEYLGYSDVPDFITVKAFISFIKTERLCSAAYPMVFNGKVCNVKAAGSDDGMWPNKRSGQSFGSCYYGTWHLKRCGHSSYSCDCEYSCGQRFDSCDCGYSVRIQIQDYTGATFATMYDKAAKEIFGYTAKELYLMWSEEQDCAQLRGIKLGIEYKQYVLQLKVEAKPFSGGRQVECVVLKAEKVNPSAESRRLLGEIDTLLGQSLGSYREFGGSMPTSNSSHAVHPAIAHYLRFADHLSQQANMYDWILKPSVPSAFGACGYGFDHGSDIHGQGSSATDGFVGRFSGATPSASIAPDVPQRTWCADLSAEG</sequence>
<evidence type="ECO:0000256" key="2">
    <source>
        <dbReference type="ARBA" id="ARBA00022723"/>
    </source>
</evidence>
<keyword evidence="3" id="KW-0863">Zinc-finger</keyword>
<comment type="caution">
    <text evidence="8">The sequence shown here is derived from an EMBL/GenBank/DDBJ whole genome shotgun (WGS) entry which is preliminary data.</text>
</comment>
<dbReference type="InterPro" id="IPR013955">
    <property type="entry name" value="Rep_factor-A_C"/>
</dbReference>
<evidence type="ECO:0000259" key="7">
    <source>
        <dbReference type="Pfam" id="PF08646"/>
    </source>
</evidence>
<dbReference type="GO" id="GO:0006260">
    <property type="term" value="P:DNA replication"/>
    <property type="evidence" value="ECO:0007669"/>
    <property type="project" value="InterPro"/>
</dbReference>
<keyword evidence="5" id="KW-0238">DNA-binding</keyword>
<dbReference type="GO" id="GO:0003677">
    <property type="term" value="F:DNA binding"/>
    <property type="evidence" value="ECO:0007669"/>
    <property type="project" value="UniProtKB-KW"/>
</dbReference>
<evidence type="ECO:0000313" key="8">
    <source>
        <dbReference type="EMBL" id="KAF8667137.1"/>
    </source>
</evidence>
<dbReference type="SUPFAM" id="SSF50249">
    <property type="entry name" value="Nucleic acid-binding proteins"/>
    <property type="match status" value="2"/>
</dbReference>
<comment type="similarity">
    <text evidence="1">Belongs to the replication factor A protein 1 family.</text>
</comment>
<dbReference type="AlphaFoldDB" id="A0A835E3L1"/>
<evidence type="ECO:0000256" key="5">
    <source>
        <dbReference type="ARBA" id="ARBA00023125"/>
    </source>
</evidence>
<reference evidence="8" key="1">
    <citation type="submission" date="2020-07" db="EMBL/GenBank/DDBJ databases">
        <title>Genome sequence and genetic diversity analysis of an under-domesticated orphan crop, white fonio (Digitaria exilis).</title>
        <authorList>
            <person name="Bennetzen J.L."/>
            <person name="Chen S."/>
            <person name="Ma X."/>
            <person name="Wang X."/>
            <person name="Yssel A.E.J."/>
            <person name="Chaluvadi S.R."/>
            <person name="Johnson M."/>
            <person name="Gangashetty P."/>
            <person name="Hamidou F."/>
            <person name="Sanogo M.D."/>
            <person name="Zwaenepoel A."/>
            <person name="Wallace J."/>
            <person name="Van De Peer Y."/>
            <person name="Van Deynze A."/>
        </authorList>
    </citation>
    <scope>NUCLEOTIDE SEQUENCE</scope>
    <source>
        <tissue evidence="8">Leaves</tissue>
    </source>
</reference>
<dbReference type="EMBL" id="JACEFO010002303">
    <property type="protein sequence ID" value="KAF8667137.1"/>
    <property type="molecule type" value="Genomic_DNA"/>
</dbReference>
<evidence type="ECO:0000256" key="4">
    <source>
        <dbReference type="ARBA" id="ARBA00022833"/>
    </source>
</evidence>
<feature type="domain" description="Replication factor A C-terminal" evidence="7">
    <location>
        <begin position="218"/>
        <end position="399"/>
    </location>
</feature>
<dbReference type="Pfam" id="PF08646">
    <property type="entry name" value="Rep_fac-A_C"/>
    <property type="match status" value="1"/>
</dbReference>
<proteinExistence type="inferred from homology"/>
<dbReference type="CDD" id="cd04476">
    <property type="entry name" value="RPA1_DBD_C"/>
    <property type="match status" value="1"/>
</dbReference>
<keyword evidence="4" id="KW-0862">Zinc</keyword>
<dbReference type="Proteomes" id="UP000636709">
    <property type="component" value="Unassembled WGS sequence"/>
</dbReference>
<evidence type="ECO:0000256" key="3">
    <source>
        <dbReference type="ARBA" id="ARBA00022771"/>
    </source>
</evidence>
<evidence type="ECO:0000256" key="1">
    <source>
        <dbReference type="ARBA" id="ARBA00005690"/>
    </source>
</evidence>
<dbReference type="Gene3D" id="2.40.50.140">
    <property type="entry name" value="Nucleic acid-binding proteins"/>
    <property type="match status" value="2"/>
</dbReference>
<dbReference type="Pfam" id="PF04057">
    <property type="entry name" value="Rep-A_N"/>
    <property type="match status" value="1"/>
</dbReference>
<dbReference type="GO" id="GO:0005634">
    <property type="term" value="C:nucleus"/>
    <property type="evidence" value="ECO:0007669"/>
    <property type="project" value="InterPro"/>
</dbReference>
<name>A0A835E3L1_9POAL</name>
<gene>
    <name evidence="8" type="ORF">HU200_053324</name>
</gene>
<feature type="domain" description="Replication factor-A protein 1 N-terminal" evidence="6">
    <location>
        <begin position="20"/>
        <end position="109"/>
    </location>
</feature>
<keyword evidence="2" id="KW-0479">Metal-binding</keyword>
<evidence type="ECO:0000259" key="6">
    <source>
        <dbReference type="Pfam" id="PF04057"/>
    </source>
</evidence>
<dbReference type="GO" id="GO:0008270">
    <property type="term" value="F:zinc ion binding"/>
    <property type="evidence" value="ECO:0007669"/>
    <property type="project" value="UniProtKB-KW"/>
</dbReference>